<accession>A0A4Y7TT06</accession>
<dbReference type="Proteomes" id="UP000298030">
    <property type="component" value="Unassembled WGS sequence"/>
</dbReference>
<protein>
    <recommendedName>
        <fullName evidence="4">VCBS repeat-containing protein</fullName>
    </recommendedName>
</protein>
<gene>
    <name evidence="2" type="ORF">FA13DRAFT_1810489</name>
</gene>
<dbReference type="AlphaFoldDB" id="A0A4Y7TT06"/>
<organism evidence="2 3">
    <name type="scientific">Coprinellus micaceus</name>
    <name type="common">Glistening ink-cap mushroom</name>
    <name type="synonym">Coprinus micaceus</name>
    <dbReference type="NCBI Taxonomy" id="71717"/>
    <lineage>
        <taxon>Eukaryota</taxon>
        <taxon>Fungi</taxon>
        <taxon>Dikarya</taxon>
        <taxon>Basidiomycota</taxon>
        <taxon>Agaricomycotina</taxon>
        <taxon>Agaricomycetes</taxon>
        <taxon>Agaricomycetidae</taxon>
        <taxon>Agaricales</taxon>
        <taxon>Agaricineae</taxon>
        <taxon>Psathyrellaceae</taxon>
        <taxon>Coprinellus</taxon>
    </lineage>
</organism>
<comment type="caution">
    <text evidence="2">The sequence shown here is derived from an EMBL/GenBank/DDBJ whole genome shotgun (WGS) entry which is preliminary data.</text>
</comment>
<evidence type="ECO:0000313" key="2">
    <source>
        <dbReference type="EMBL" id="TEB37018.1"/>
    </source>
</evidence>
<dbReference type="SUPFAM" id="SSF69318">
    <property type="entry name" value="Integrin alpha N-terminal domain"/>
    <property type="match status" value="1"/>
</dbReference>
<evidence type="ECO:0000256" key="1">
    <source>
        <dbReference type="ARBA" id="ARBA00022729"/>
    </source>
</evidence>
<dbReference type="Pfam" id="PF13517">
    <property type="entry name" value="FG-GAP_3"/>
    <property type="match status" value="1"/>
</dbReference>
<dbReference type="EMBL" id="QPFP01000005">
    <property type="protein sequence ID" value="TEB37018.1"/>
    <property type="molecule type" value="Genomic_DNA"/>
</dbReference>
<name>A0A4Y7TT06_COPMI</name>
<dbReference type="InterPro" id="IPR028994">
    <property type="entry name" value="Integrin_alpha_N"/>
</dbReference>
<dbReference type="OrthoDB" id="3153136at2759"/>
<proteinExistence type="predicted"/>
<evidence type="ECO:0008006" key="4">
    <source>
        <dbReference type="Google" id="ProtNLM"/>
    </source>
</evidence>
<keyword evidence="1" id="KW-0732">Signal</keyword>
<dbReference type="InterPro" id="IPR013517">
    <property type="entry name" value="FG-GAP"/>
</dbReference>
<sequence>MWGQAIITQNPPVPADRAGTADIIGFGQDGIVILRNSVNPDIRLVIRDYGYNARKWRVEKHVRRVGDTTGNNRSDIIGFGDAGVIISFNNGDNTFSPQVLALRDFGKDAGNWTNDKHIRYVSDLRKKGTVYIIGFGDVGIVVSLNNGNGTLPASRLALPDFGYNAGNWRIDRHLRFLADTTVVGFGDSAVIVATGKGDGTFNAGKAVISDFAYSAGGWRVEKHPRTVSDLTGGGTVDVVGLGDAGVVISLNNGDVDVTGDDRGDIVGFANAGVYVALNNGDGTFAAPKLVLNNFGFDQGWRVDKHPRYFVDLTGDGRADVIGFGNNFVLVPYNDGKGNFGPTQKLTDRFAFKGGEWAVDKTVRWVANLAWVYESVVVNPECLTTMLPSYLYY</sequence>
<reference evidence="2 3" key="1">
    <citation type="journal article" date="2019" name="Nat. Ecol. Evol.">
        <title>Megaphylogeny resolves global patterns of mushroom evolution.</title>
        <authorList>
            <person name="Varga T."/>
            <person name="Krizsan K."/>
            <person name="Foldi C."/>
            <person name="Dima B."/>
            <person name="Sanchez-Garcia M."/>
            <person name="Sanchez-Ramirez S."/>
            <person name="Szollosi G.J."/>
            <person name="Szarkandi J.G."/>
            <person name="Papp V."/>
            <person name="Albert L."/>
            <person name="Andreopoulos W."/>
            <person name="Angelini C."/>
            <person name="Antonin V."/>
            <person name="Barry K.W."/>
            <person name="Bougher N.L."/>
            <person name="Buchanan P."/>
            <person name="Buyck B."/>
            <person name="Bense V."/>
            <person name="Catcheside P."/>
            <person name="Chovatia M."/>
            <person name="Cooper J."/>
            <person name="Damon W."/>
            <person name="Desjardin D."/>
            <person name="Finy P."/>
            <person name="Geml J."/>
            <person name="Haridas S."/>
            <person name="Hughes K."/>
            <person name="Justo A."/>
            <person name="Karasinski D."/>
            <person name="Kautmanova I."/>
            <person name="Kiss B."/>
            <person name="Kocsube S."/>
            <person name="Kotiranta H."/>
            <person name="LaButti K.M."/>
            <person name="Lechner B.E."/>
            <person name="Liimatainen K."/>
            <person name="Lipzen A."/>
            <person name="Lukacs Z."/>
            <person name="Mihaltcheva S."/>
            <person name="Morgado L.N."/>
            <person name="Niskanen T."/>
            <person name="Noordeloos M.E."/>
            <person name="Ohm R.A."/>
            <person name="Ortiz-Santana B."/>
            <person name="Ovrebo C."/>
            <person name="Racz N."/>
            <person name="Riley R."/>
            <person name="Savchenko A."/>
            <person name="Shiryaev A."/>
            <person name="Soop K."/>
            <person name="Spirin V."/>
            <person name="Szebenyi C."/>
            <person name="Tomsovsky M."/>
            <person name="Tulloss R.E."/>
            <person name="Uehling J."/>
            <person name="Grigoriev I.V."/>
            <person name="Vagvolgyi C."/>
            <person name="Papp T."/>
            <person name="Martin F.M."/>
            <person name="Miettinen O."/>
            <person name="Hibbett D.S."/>
            <person name="Nagy L.G."/>
        </authorList>
    </citation>
    <scope>NUCLEOTIDE SEQUENCE [LARGE SCALE GENOMIC DNA]</scope>
    <source>
        <strain evidence="2 3">FP101781</strain>
    </source>
</reference>
<evidence type="ECO:0000313" key="3">
    <source>
        <dbReference type="Proteomes" id="UP000298030"/>
    </source>
</evidence>
<keyword evidence="3" id="KW-1185">Reference proteome</keyword>